<feature type="domain" description="Peptidase M13 C-terminal" evidence="9">
    <location>
        <begin position="488"/>
        <end position="692"/>
    </location>
</feature>
<evidence type="ECO:0000259" key="9">
    <source>
        <dbReference type="Pfam" id="PF01431"/>
    </source>
</evidence>
<protein>
    <submittedName>
        <fullName evidence="11">Endothelin-converting enzyme</fullName>
    </submittedName>
</protein>
<dbReference type="InterPro" id="IPR024079">
    <property type="entry name" value="MetalloPept_cat_dom_sf"/>
</dbReference>
<keyword evidence="8" id="KW-0732">Signal</keyword>
<dbReference type="PANTHER" id="PTHR11733:SF167">
    <property type="entry name" value="FI17812P1-RELATED"/>
    <property type="match status" value="1"/>
</dbReference>
<evidence type="ECO:0000256" key="1">
    <source>
        <dbReference type="ARBA" id="ARBA00001947"/>
    </source>
</evidence>
<dbReference type="GO" id="GO:0004222">
    <property type="term" value="F:metalloendopeptidase activity"/>
    <property type="evidence" value="ECO:0007669"/>
    <property type="project" value="InterPro"/>
</dbReference>
<feature type="domain" description="Peptidase M13 N-terminal" evidence="10">
    <location>
        <begin position="58"/>
        <end position="436"/>
    </location>
</feature>
<evidence type="ECO:0000256" key="2">
    <source>
        <dbReference type="ARBA" id="ARBA00007357"/>
    </source>
</evidence>
<dbReference type="GO" id="GO:0016485">
    <property type="term" value="P:protein processing"/>
    <property type="evidence" value="ECO:0007669"/>
    <property type="project" value="TreeGrafter"/>
</dbReference>
<comment type="similarity">
    <text evidence="2">Belongs to the peptidase M13 family.</text>
</comment>
<sequence>MNTPKLLLLSLAVTAALSACQKPAAPAASADATAAATPTLPPLAGFKTSDLDPSKNVCDNLADYVNAKWLAANPVPSDKTSWGSFEMLDERSQAASRGIAEAAASDKNATGITRLVGDLYASGMDTTKINAAGIAPLQPMLARIDALKTPADIAGYLREEFAAGRGDVFSFGAEADFKNSSQKIGYAFQGGLSLPERAYYLEDGPDGKYKAIREAFVKHVSRQLQNAGVAAADADKQAADVLAFETRLAKASLSPIELRDPNNQYHYVSMAEADKLTPHFSWTEFFKANGVQADGFSLSQPKFFAEFDKMLTDVPAAQWQAYLRIHAIDGMAPYLADTFNDERFDFYARTLRGQKEQKPRWKRVLDTVEGSAGEALGQLYVKQYFPAESKAQMQVLVDNLREALKARIEKLDWMSPETKAKAMEKWSSFTPKIGYPDKWRSWDGLATKRDDYAGNVLAAAKFNHDYEMAKIGKPVDRTEWGMTPQTVNAYYNPLMNEIVFPAAILQPPFFDPKADPALNYGGIGAVIGHEMMHGYDDQGSQFDAQGNFNNWWTKADRDGFDARTGKLVKQFDDYVAIDGLHVKGQLTLGENIADLGGLNVAWDAYQKALKDAGKSGGDKVDGYPEDQRFFFNWATVWRRNFTPDEAKVRLNTDPHAPANFRAIGAPSNMPAFAQAFGCKAGAPMVREGEQQVVIW</sequence>
<dbReference type="AlphaFoldDB" id="A0A4R3N9K2"/>
<comment type="caution">
    <text evidence="11">The sequence shown here is derived from an EMBL/GenBank/DDBJ whole genome shotgun (WGS) entry which is preliminary data.</text>
</comment>
<dbReference type="Proteomes" id="UP000295414">
    <property type="component" value="Unassembled WGS sequence"/>
</dbReference>
<comment type="cofactor">
    <cofactor evidence="1">
        <name>Zn(2+)</name>
        <dbReference type="ChEBI" id="CHEBI:29105"/>
    </cofactor>
</comment>
<dbReference type="PROSITE" id="PS51257">
    <property type="entry name" value="PROKAR_LIPOPROTEIN"/>
    <property type="match status" value="1"/>
</dbReference>
<feature type="chain" id="PRO_5020957683" evidence="8">
    <location>
        <begin position="25"/>
        <end position="695"/>
    </location>
</feature>
<keyword evidence="5" id="KW-0378">Hydrolase</keyword>
<dbReference type="Gene3D" id="3.40.390.10">
    <property type="entry name" value="Collagenase (Catalytic Domain)"/>
    <property type="match status" value="1"/>
</dbReference>
<evidence type="ECO:0000259" key="10">
    <source>
        <dbReference type="Pfam" id="PF05649"/>
    </source>
</evidence>
<keyword evidence="12" id="KW-1185">Reference proteome</keyword>
<keyword evidence="7" id="KW-0482">Metalloprotease</keyword>
<dbReference type="EMBL" id="SMAP01000001">
    <property type="protein sequence ID" value="TCT26110.1"/>
    <property type="molecule type" value="Genomic_DNA"/>
</dbReference>
<dbReference type="GO" id="GO:0046872">
    <property type="term" value="F:metal ion binding"/>
    <property type="evidence" value="ECO:0007669"/>
    <property type="project" value="UniProtKB-KW"/>
</dbReference>
<evidence type="ECO:0000256" key="3">
    <source>
        <dbReference type="ARBA" id="ARBA00022670"/>
    </source>
</evidence>
<evidence type="ECO:0000256" key="5">
    <source>
        <dbReference type="ARBA" id="ARBA00022801"/>
    </source>
</evidence>
<dbReference type="InterPro" id="IPR000718">
    <property type="entry name" value="Peptidase_M13"/>
</dbReference>
<dbReference type="Pfam" id="PF01431">
    <property type="entry name" value="Peptidase_M13"/>
    <property type="match status" value="1"/>
</dbReference>
<evidence type="ECO:0000256" key="8">
    <source>
        <dbReference type="SAM" id="SignalP"/>
    </source>
</evidence>
<dbReference type="Pfam" id="PF05649">
    <property type="entry name" value="Peptidase_M13_N"/>
    <property type="match status" value="1"/>
</dbReference>
<dbReference type="InterPro" id="IPR018497">
    <property type="entry name" value="Peptidase_M13_C"/>
</dbReference>
<keyword evidence="6" id="KW-0862">Zinc</keyword>
<dbReference type="PRINTS" id="PR00786">
    <property type="entry name" value="NEPRILYSIN"/>
</dbReference>
<reference evidence="11 12" key="1">
    <citation type="submission" date="2019-03" db="EMBL/GenBank/DDBJ databases">
        <title>Genomic Encyclopedia of Type Strains, Phase IV (KMG-IV): sequencing the most valuable type-strain genomes for metagenomic binning, comparative biology and taxonomic classification.</title>
        <authorList>
            <person name="Goeker M."/>
        </authorList>
    </citation>
    <scope>NUCLEOTIDE SEQUENCE [LARGE SCALE GENOMIC DNA]</scope>
    <source>
        <strain evidence="11 12">DSM 13605</strain>
    </source>
</reference>
<keyword evidence="4" id="KW-0479">Metal-binding</keyword>
<dbReference type="Gene3D" id="1.10.1380.10">
    <property type="entry name" value="Neutral endopeptidase , domain2"/>
    <property type="match status" value="1"/>
</dbReference>
<accession>A0A4R3N9K2</accession>
<evidence type="ECO:0000313" key="12">
    <source>
        <dbReference type="Proteomes" id="UP000295414"/>
    </source>
</evidence>
<keyword evidence="3" id="KW-0645">Protease</keyword>
<name>A0A4R3N9K2_9GAMM</name>
<evidence type="ECO:0000313" key="11">
    <source>
        <dbReference type="EMBL" id="TCT26110.1"/>
    </source>
</evidence>
<dbReference type="GO" id="GO:0005886">
    <property type="term" value="C:plasma membrane"/>
    <property type="evidence" value="ECO:0007669"/>
    <property type="project" value="TreeGrafter"/>
</dbReference>
<dbReference type="InterPro" id="IPR008753">
    <property type="entry name" value="Peptidase_M13_N"/>
</dbReference>
<organism evidence="11 12">
    <name type="scientific">Thermomonas haemolytica</name>
    <dbReference type="NCBI Taxonomy" id="141949"/>
    <lineage>
        <taxon>Bacteria</taxon>
        <taxon>Pseudomonadati</taxon>
        <taxon>Pseudomonadota</taxon>
        <taxon>Gammaproteobacteria</taxon>
        <taxon>Lysobacterales</taxon>
        <taxon>Lysobacteraceae</taxon>
        <taxon>Thermomonas</taxon>
    </lineage>
</organism>
<proteinExistence type="inferred from homology"/>
<dbReference type="PANTHER" id="PTHR11733">
    <property type="entry name" value="ZINC METALLOPROTEASE FAMILY M13 NEPRILYSIN-RELATED"/>
    <property type="match status" value="1"/>
</dbReference>
<gene>
    <name evidence="11" type="ORF">EDC34_101437</name>
</gene>
<evidence type="ECO:0000256" key="7">
    <source>
        <dbReference type="ARBA" id="ARBA00023049"/>
    </source>
</evidence>
<feature type="signal peptide" evidence="8">
    <location>
        <begin position="1"/>
        <end position="24"/>
    </location>
</feature>
<dbReference type="CDD" id="cd08662">
    <property type="entry name" value="M13"/>
    <property type="match status" value="1"/>
</dbReference>
<dbReference type="SUPFAM" id="SSF55486">
    <property type="entry name" value="Metalloproteases ('zincins'), catalytic domain"/>
    <property type="match status" value="1"/>
</dbReference>
<dbReference type="PROSITE" id="PS51885">
    <property type="entry name" value="NEPRILYSIN"/>
    <property type="match status" value="1"/>
</dbReference>
<dbReference type="InterPro" id="IPR042089">
    <property type="entry name" value="Peptidase_M13_dom_2"/>
</dbReference>
<evidence type="ECO:0000256" key="6">
    <source>
        <dbReference type="ARBA" id="ARBA00022833"/>
    </source>
</evidence>
<evidence type="ECO:0000256" key="4">
    <source>
        <dbReference type="ARBA" id="ARBA00022723"/>
    </source>
</evidence>